<dbReference type="Proteomes" id="UP000515971">
    <property type="component" value="Chromosome"/>
</dbReference>
<organism evidence="2 3">
    <name type="scientific">Sphingomonas lutea</name>
    <dbReference type="NCBI Taxonomy" id="1045317"/>
    <lineage>
        <taxon>Bacteria</taxon>
        <taxon>Pseudomonadati</taxon>
        <taxon>Pseudomonadota</taxon>
        <taxon>Alphaproteobacteria</taxon>
        <taxon>Sphingomonadales</taxon>
        <taxon>Sphingomonadaceae</taxon>
        <taxon>Sphingomonas</taxon>
    </lineage>
</organism>
<name>A0A7G9SFE0_9SPHN</name>
<reference evidence="2 3" key="1">
    <citation type="submission" date="2020-08" db="EMBL/GenBank/DDBJ databases">
        <title>Genome sequence of Sphingomonas lutea KCTC 23642T.</title>
        <authorList>
            <person name="Hyun D.-W."/>
            <person name="Bae J.-W."/>
        </authorList>
    </citation>
    <scope>NUCLEOTIDE SEQUENCE [LARGE SCALE GENOMIC DNA]</scope>
    <source>
        <strain evidence="2 3">KCTC 23642</strain>
    </source>
</reference>
<keyword evidence="1" id="KW-0812">Transmembrane</keyword>
<feature type="transmembrane region" description="Helical" evidence="1">
    <location>
        <begin position="12"/>
        <end position="31"/>
    </location>
</feature>
<proteinExistence type="predicted"/>
<dbReference type="EMBL" id="CP060718">
    <property type="protein sequence ID" value="QNN66565.1"/>
    <property type="molecule type" value="Genomic_DNA"/>
</dbReference>
<dbReference type="AlphaFoldDB" id="A0A7G9SFE0"/>
<keyword evidence="1" id="KW-0472">Membrane</keyword>
<evidence type="ECO:0000313" key="2">
    <source>
        <dbReference type="EMBL" id="QNN66565.1"/>
    </source>
</evidence>
<protein>
    <submittedName>
        <fullName evidence="2">Uncharacterized protein</fullName>
    </submittedName>
</protein>
<dbReference type="KEGG" id="slut:H9L13_07540"/>
<keyword evidence="3" id="KW-1185">Reference proteome</keyword>
<sequence>MRLNLRPAKGWRAFAGEVGVIVLGVVIALAAQEAVEAVNERREAAETRATLTAEIRESLAVLELRRAAQPCIDRRLGELRAIVNDWGRTGTFTTPRWVSQATWFAFDTARFEAAQSAGQLALLPSEEQYRFGFITTNLQTFRDIQQREADAWAQLRMLQSGPDVLSASDRTAVRVALQEAAMLNHFAQIRVGQTLPEAAAFGWRPDMRRVRQRMGLAYKGGRFHPSVCIGINTPADQAHREAGLIYELPE</sequence>
<gene>
    <name evidence="2" type="ORF">H9L13_07540</name>
</gene>
<evidence type="ECO:0000256" key="1">
    <source>
        <dbReference type="SAM" id="Phobius"/>
    </source>
</evidence>
<dbReference type="RefSeq" id="WP_187537157.1">
    <property type="nucleotide sequence ID" value="NZ_BAABJT010000001.1"/>
</dbReference>
<accession>A0A7G9SFE0</accession>
<evidence type="ECO:0000313" key="3">
    <source>
        <dbReference type="Proteomes" id="UP000515971"/>
    </source>
</evidence>
<keyword evidence="1" id="KW-1133">Transmembrane helix</keyword>